<dbReference type="Proteomes" id="UP000199403">
    <property type="component" value="Unassembled WGS sequence"/>
</dbReference>
<name>A0A1H7AC66_9BACT</name>
<proteinExistence type="predicted"/>
<evidence type="ECO:0000313" key="2">
    <source>
        <dbReference type="Proteomes" id="UP000199403"/>
    </source>
</evidence>
<dbReference type="AlphaFoldDB" id="A0A1H7AC66"/>
<keyword evidence="2" id="KW-1185">Reference proteome</keyword>
<evidence type="ECO:0000313" key="1">
    <source>
        <dbReference type="EMBL" id="SEJ61487.1"/>
    </source>
</evidence>
<sequence>MRRLPARNLYPSFSDKLDDRIVPKSHFLTKKFCPALKILPVGKTPNQRAKPTWVVAEMRQARTRK</sequence>
<organism evidence="1 2">
    <name type="scientific">Cyclobacterium xiamenense</name>
    <dbReference type="NCBI Taxonomy" id="1297121"/>
    <lineage>
        <taxon>Bacteria</taxon>
        <taxon>Pseudomonadati</taxon>
        <taxon>Bacteroidota</taxon>
        <taxon>Cytophagia</taxon>
        <taxon>Cytophagales</taxon>
        <taxon>Cyclobacteriaceae</taxon>
        <taxon>Cyclobacterium</taxon>
    </lineage>
</organism>
<reference evidence="2" key="1">
    <citation type="submission" date="2016-10" db="EMBL/GenBank/DDBJ databases">
        <authorList>
            <person name="Varghese N."/>
            <person name="Submissions S."/>
        </authorList>
    </citation>
    <scope>NUCLEOTIDE SEQUENCE [LARGE SCALE GENOMIC DNA]</scope>
    <source>
        <strain evidence="2">IBRC-M 10761</strain>
    </source>
</reference>
<accession>A0A1H7AC66</accession>
<gene>
    <name evidence="1" type="ORF">SAMN05192553_10687</name>
</gene>
<dbReference type="EMBL" id="FNZH01000006">
    <property type="protein sequence ID" value="SEJ61487.1"/>
    <property type="molecule type" value="Genomic_DNA"/>
</dbReference>
<protein>
    <submittedName>
        <fullName evidence="1">Uncharacterized protein</fullName>
    </submittedName>
</protein>